<dbReference type="InterPro" id="IPR002575">
    <property type="entry name" value="Aminoglycoside_PTrfase"/>
</dbReference>
<feature type="domain" description="Aminoglycoside phosphotransferase" evidence="1">
    <location>
        <begin position="26"/>
        <end position="250"/>
    </location>
</feature>
<dbReference type="Gene3D" id="3.90.1200.10">
    <property type="match status" value="1"/>
</dbReference>
<dbReference type="AlphaFoldDB" id="A0A6N3CTL0"/>
<evidence type="ECO:0000313" key="2">
    <source>
        <dbReference type="EMBL" id="VYU19242.1"/>
    </source>
</evidence>
<reference evidence="2" key="1">
    <citation type="submission" date="2019-11" db="EMBL/GenBank/DDBJ databases">
        <authorList>
            <person name="Feng L."/>
        </authorList>
    </citation>
    <scope>NUCLEOTIDE SEQUENCE</scope>
    <source>
        <strain evidence="2">CTertiumLFYP3</strain>
    </source>
</reference>
<organism evidence="2">
    <name type="scientific">Clostridium tertium</name>
    <dbReference type="NCBI Taxonomy" id="1559"/>
    <lineage>
        <taxon>Bacteria</taxon>
        <taxon>Bacillati</taxon>
        <taxon>Bacillota</taxon>
        <taxon>Clostridia</taxon>
        <taxon>Eubacteriales</taxon>
        <taxon>Clostridiaceae</taxon>
        <taxon>Clostridium</taxon>
    </lineage>
</organism>
<dbReference type="SUPFAM" id="SSF56112">
    <property type="entry name" value="Protein kinase-like (PK-like)"/>
    <property type="match status" value="1"/>
</dbReference>
<dbReference type="GO" id="GO:0042601">
    <property type="term" value="C:endospore-forming forespore"/>
    <property type="evidence" value="ECO:0007669"/>
    <property type="project" value="TreeGrafter"/>
</dbReference>
<dbReference type="Gene3D" id="3.30.200.20">
    <property type="entry name" value="Phosphorylase Kinase, domain 1"/>
    <property type="match status" value="1"/>
</dbReference>
<accession>A0A6N3CTL0</accession>
<keyword evidence="2" id="KW-0946">Virion</keyword>
<protein>
    <submittedName>
        <fullName evidence="2">Spore coat protein I</fullName>
    </submittedName>
</protein>
<dbReference type="PANTHER" id="PTHR39179:SF1">
    <property type="entry name" value="SPORE COAT PROTEIN I"/>
    <property type="match status" value="1"/>
</dbReference>
<dbReference type="InterPro" id="IPR011009">
    <property type="entry name" value="Kinase-like_dom_sf"/>
</dbReference>
<dbReference type="Pfam" id="PF01636">
    <property type="entry name" value="APH"/>
    <property type="match status" value="1"/>
</dbReference>
<name>A0A6N3CTL0_9CLOT</name>
<evidence type="ECO:0000259" key="1">
    <source>
        <dbReference type="Pfam" id="PF01636"/>
    </source>
</evidence>
<gene>
    <name evidence="2" type="primary">cotI_1</name>
    <name evidence="2" type="ORF">CTLFYP3_01715</name>
</gene>
<keyword evidence="2" id="KW-0167">Capsid protein</keyword>
<dbReference type="PANTHER" id="PTHR39179">
    <property type="entry name" value="SPORE COAT PROTEIN I"/>
    <property type="match status" value="1"/>
</dbReference>
<sequence length="331" mass="39907">MEFSYIKNEIQDKYLLEIESIEKVKNSYKVITKDGDYGIKVIKYQKPHFYFIFSAIEHLKNRGFNKIPMIINTKDNKGFIKLGNNYAYLNEWVDARNSNYDNLSDLKLASMALAELHNCSEGFTLNKNMRPRIAWFSWIKVFETRCEEILDFRRRIYQKAYKSEFDELYLKVVDEEVERGKRAIYNLKSNNYLGIMEKKVFKRGFCHHDFAHHNVLINSNGEVNIIDFDYCILDSNIHDLCSLLIRSMKDGKWSNNKASFIIENYSEKYYISREEMRLMKSFIMFPQGFWQIGLQYYWEQQPWGEEFLVNKLKKYLNDRNKREDFLESFFY</sequence>
<dbReference type="EMBL" id="CACRTO010000018">
    <property type="protein sequence ID" value="VYU19242.1"/>
    <property type="molecule type" value="Genomic_DNA"/>
</dbReference>
<dbReference type="NCBIfam" id="TIGR02906">
    <property type="entry name" value="spore_CotS"/>
    <property type="match status" value="1"/>
</dbReference>
<dbReference type="InterPro" id="IPR047175">
    <property type="entry name" value="CotS-like"/>
</dbReference>
<dbReference type="RefSeq" id="WP_156626193.1">
    <property type="nucleotide sequence ID" value="NZ_CACRTO010000018.1"/>
</dbReference>
<dbReference type="InterPro" id="IPR014255">
    <property type="entry name" value="Spore_coat_CotS"/>
</dbReference>
<proteinExistence type="predicted"/>